<proteinExistence type="predicted"/>
<dbReference type="Pfam" id="PF03864">
    <property type="entry name" value="Phage_cap_E"/>
    <property type="match status" value="1"/>
</dbReference>
<name>A0A943HJN7_9FIRM</name>
<dbReference type="AlphaFoldDB" id="A0A943HJN7"/>
<evidence type="ECO:0000313" key="1">
    <source>
        <dbReference type="EMBL" id="MBS5331310.1"/>
    </source>
</evidence>
<evidence type="ECO:0000313" key="2">
    <source>
        <dbReference type="Proteomes" id="UP000759273"/>
    </source>
</evidence>
<reference evidence="1" key="1">
    <citation type="submission" date="2021-02" db="EMBL/GenBank/DDBJ databases">
        <title>Infant gut strain persistence is associated with maternal origin, phylogeny, and functional potential including surface adhesion and iron acquisition.</title>
        <authorList>
            <person name="Lou Y.C."/>
        </authorList>
    </citation>
    <scope>NUCLEOTIDE SEQUENCE</scope>
    <source>
        <strain evidence="1">L3_101_000M1_dasL3_101_000M1_concoct_87</strain>
    </source>
</reference>
<dbReference type="Gene3D" id="3.15.30.10">
    <property type="entry name" value="putative capsid protein of prophage domain like"/>
    <property type="match status" value="1"/>
</dbReference>
<accession>A0A943HJN7</accession>
<dbReference type="Gene3D" id="3.30.1930.10">
    <property type="entry name" value="capsid protein of prophage domain"/>
    <property type="match status" value="1"/>
</dbReference>
<protein>
    <submittedName>
        <fullName evidence="1">Major capsid protein</fullName>
    </submittedName>
</protein>
<sequence>MPANIPLNMLETYTLMAIGEEIVPRANFFRDRYFPTDAGDLFASDKVLTEYRKGDRKMASFVSPRVGDIPMDRRGYEIHEYQPARIAPSRVLTADELNKRGFGEALYSQSTEAQRAARLLQGDLRDMDLRIERREEWMCAKTMIDNGCTMQEYLDDKTKGDTLIVKFYDTATEHKYTPAKKWNASGATYADFKNDVIAACRLLTRRGLPAEDMLIGADVNSWLQSNTEFQKLLDRNSGILTGTVNEQLTRYPGVTYIGRFNFGGHNLDLFCVDEEYEDENGQSAKFFPATSVEITAPSCGHLMYGQITQMDYGQTDFTSYVAKRVPKLIVDQPNDLRKLRYSCRPLAAPKNYTPWIYMESVIG</sequence>
<dbReference type="EMBL" id="JAGZGG010000003">
    <property type="protein sequence ID" value="MBS5331310.1"/>
    <property type="molecule type" value="Genomic_DNA"/>
</dbReference>
<dbReference type="InterPro" id="IPR005564">
    <property type="entry name" value="Major_capsid_GpE"/>
</dbReference>
<gene>
    <name evidence="1" type="ORF">KHY36_02120</name>
</gene>
<dbReference type="Proteomes" id="UP000759273">
    <property type="component" value="Unassembled WGS sequence"/>
</dbReference>
<comment type="caution">
    <text evidence="1">The sequence shown here is derived from an EMBL/GenBank/DDBJ whole genome shotgun (WGS) entry which is preliminary data.</text>
</comment>
<organism evidence="1 2">
    <name type="scientific">Subdoligranulum variabile</name>
    <dbReference type="NCBI Taxonomy" id="214851"/>
    <lineage>
        <taxon>Bacteria</taxon>
        <taxon>Bacillati</taxon>
        <taxon>Bacillota</taxon>
        <taxon>Clostridia</taxon>
        <taxon>Eubacteriales</taxon>
        <taxon>Oscillospiraceae</taxon>
        <taxon>Subdoligranulum</taxon>
    </lineage>
</organism>